<dbReference type="Proteomes" id="UP001141552">
    <property type="component" value="Unassembled WGS sequence"/>
</dbReference>
<dbReference type="AlphaFoldDB" id="A0A9Q0FTF8"/>
<comment type="cofactor">
    <cofactor evidence="11">
        <name>heme</name>
        <dbReference type="ChEBI" id="CHEBI:30413"/>
    </cofactor>
</comment>
<evidence type="ECO:0000313" key="15">
    <source>
        <dbReference type="Proteomes" id="UP001141552"/>
    </source>
</evidence>
<keyword evidence="8 11" id="KW-0408">Iron</keyword>
<protein>
    <recommendedName>
        <fullName evidence="16">Cytochrome P450</fullName>
    </recommendedName>
</protein>
<dbReference type="SUPFAM" id="SSF48264">
    <property type="entry name" value="Cytochrome P450"/>
    <property type="match status" value="1"/>
</dbReference>
<keyword evidence="3 11" id="KW-0349">Heme</keyword>
<evidence type="ECO:0000256" key="1">
    <source>
        <dbReference type="ARBA" id="ARBA00004167"/>
    </source>
</evidence>
<comment type="subcellular location">
    <subcellularLocation>
        <location evidence="1">Membrane</location>
        <topology evidence="1">Single-pass membrane protein</topology>
    </subcellularLocation>
</comment>
<dbReference type="GO" id="GO:0020037">
    <property type="term" value="F:heme binding"/>
    <property type="evidence" value="ECO:0007669"/>
    <property type="project" value="InterPro"/>
</dbReference>
<keyword evidence="7 12" id="KW-0560">Oxidoreductase</keyword>
<dbReference type="InterPro" id="IPR050651">
    <property type="entry name" value="Plant_Cytochrome_P450_Monoox"/>
</dbReference>
<dbReference type="GO" id="GO:0005506">
    <property type="term" value="F:iron ion binding"/>
    <property type="evidence" value="ECO:0007669"/>
    <property type="project" value="InterPro"/>
</dbReference>
<evidence type="ECO:0000256" key="5">
    <source>
        <dbReference type="ARBA" id="ARBA00022723"/>
    </source>
</evidence>
<keyword evidence="6 13" id="KW-1133">Transmembrane helix</keyword>
<keyword evidence="15" id="KW-1185">Reference proteome</keyword>
<dbReference type="EMBL" id="JAKUCV010003814">
    <property type="protein sequence ID" value="KAJ4837529.1"/>
    <property type="molecule type" value="Genomic_DNA"/>
</dbReference>
<dbReference type="InterPro" id="IPR017972">
    <property type="entry name" value="Cyt_P450_CS"/>
</dbReference>
<evidence type="ECO:0000256" key="12">
    <source>
        <dbReference type="RuleBase" id="RU000461"/>
    </source>
</evidence>
<proteinExistence type="inferred from homology"/>
<dbReference type="InterPro" id="IPR001128">
    <property type="entry name" value="Cyt_P450"/>
</dbReference>
<evidence type="ECO:0000256" key="4">
    <source>
        <dbReference type="ARBA" id="ARBA00022692"/>
    </source>
</evidence>
<evidence type="ECO:0000256" key="2">
    <source>
        <dbReference type="ARBA" id="ARBA00010617"/>
    </source>
</evidence>
<evidence type="ECO:0008006" key="16">
    <source>
        <dbReference type="Google" id="ProtNLM"/>
    </source>
</evidence>
<sequence>MDSTALYSLLSIFIVYILFKFFLNASKKHKINLPPSPPALPVIGHLHLLKRPIHRSFENLSQKYGPIFYLKLGVRRAVVVSSPSAVEECFTKNDVVFANRPHTVTGKLLTHNYTTMGSAPYGDLWRNLRRIGAVEIFSATRLNNFLSIRKDEVKMLLRRLHRASGHGFAKVEVRPMLVDLTFNIIMRMVAGKRYYGEDLNEVEEAKQFKDVINEYFRVGGGSSTLANLIPILRFVDFTEKKCLQTARNLDLLLQGLIDEHRKDTNRNTMINHLLTLQVSEPEYYTDSTIRSLIQDFLLGGTETTATTLEWALANLLNHPDVLKKAKAELDTQVGQNRLLDESDFPKLPYLHSIISESLRVYPSNPLLAVHSSSGDCTIGGYDVPKGTWLFVNAWSIQRDPKLWSHPTEFNPERSEYEDDKIEAYTLMPFGKGRRACPGKDLANKVLILTLGSLIQCFDWKRVSESKIDMTEKARLTMSRVMPLELLCKARPILNQIFS</sequence>
<reference evidence="14" key="1">
    <citation type="submission" date="2022-02" db="EMBL/GenBank/DDBJ databases">
        <authorList>
            <person name="Henning P.M."/>
            <person name="McCubbin A.G."/>
            <person name="Shore J.S."/>
        </authorList>
    </citation>
    <scope>NUCLEOTIDE SEQUENCE</scope>
    <source>
        <strain evidence="14">F60SS</strain>
        <tissue evidence="14">Leaves</tissue>
    </source>
</reference>
<keyword evidence="9 12" id="KW-0503">Monooxygenase</keyword>
<evidence type="ECO:0000256" key="10">
    <source>
        <dbReference type="ARBA" id="ARBA00023136"/>
    </source>
</evidence>
<dbReference type="PANTHER" id="PTHR47947">
    <property type="entry name" value="CYTOCHROME P450 82C3-RELATED"/>
    <property type="match status" value="1"/>
</dbReference>
<evidence type="ECO:0000256" key="8">
    <source>
        <dbReference type="ARBA" id="ARBA00023004"/>
    </source>
</evidence>
<accession>A0A9Q0FTF8</accession>
<dbReference type="InterPro" id="IPR036396">
    <property type="entry name" value="Cyt_P450_sf"/>
</dbReference>
<evidence type="ECO:0000313" key="14">
    <source>
        <dbReference type="EMBL" id="KAJ4837529.1"/>
    </source>
</evidence>
<dbReference type="CDD" id="cd20653">
    <property type="entry name" value="CYP81"/>
    <property type="match status" value="1"/>
</dbReference>
<evidence type="ECO:0000256" key="3">
    <source>
        <dbReference type="ARBA" id="ARBA00022617"/>
    </source>
</evidence>
<feature type="transmembrane region" description="Helical" evidence="13">
    <location>
        <begin position="6"/>
        <end position="23"/>
    </location>
</feature>
<reference evidence="14" key="2">
    <citation type="journal article" date="2023" name="Plants (Basel)">
        <title>Annotation of the Turnera subulata (Passifloraceae) Draft Genome Reveals the S-Locus Evolved after the Divergence of Turneroideae from Passifloroideae in a Stepwise Manner.</title>
        <authorList>
            <person name="Henning P.M."/>
            <person name="Roalson E.H."/>
            <person name="Mir W."/>
            <person name="McCubbin A.G."/>
            <person name="Shore J.S."/>
        </authorList>
    </citation>
    <scope>NUCLEOTIDE SEQUENCE</scope>
    <source>
        <strain evidence="14">F60SS</strain>
    </source>
</reference>
<organism evidence="14 15">
    <name type="scientific">Turnera subulata</name>
    <dbReference type="NCBI Taxonomy" id="218843"/>
    <lineage>
        <taxon>Eukaryota</taxon>
        <taxon>Viridiplantae</taxon>
        <taxon>Streptophyta</taxon>
        <taxon>Embryophyta</taxon>
        <taxon>Tracheophyta</taxon>
        <taxon>Spermatophyta</taxon>
        <taxon>Magnoliopsida</taxon>
        <taxon>eudicotyledons</taxon>
        <taxon>Gunneridae</taxon>
        <taxon>Pentapetalae</taxon>
        <taxon>rosids</taxon>
        <taxon>fabids</taxon>
        <taxon>Malpighiales</taxon>
        <taxon>Passifloraceae</taxon>
        <taxon>Turnera</taxon>
    </lineage>
</organism>
<keyword evidence="5 11" id="KW-0479">Metal-binding</keyword>
<dbReference type="FunFam" id="1.10.630.10:FF:000023">
    <property type="entry name" value="Cytochrome P450 family protein"/>
    <property type="match status" value="1"/>
</dbReference>
<dbReference type="GO" id="GO:0004497">
    <property type="term" value="F:monooxygenase activity"/>
    <property type="evidence" value="ECO:0007669"/>
    <property type="project" value="UniProtKB-KW"/>
</dbReference>
<evidence type="ECO:0000256" key="11">
    <source>
        <dbReference type="PIRSR" id="PIRSR602401-1"/>
    </source>
</evidence>
<dbReference type="InterPro" id="IPR002401">
    <property type="entry name" value="Cyt_P450_E_grp-I"/>
</dbReference>
<evidence type="ECO:0000256" key="7">
    <source>
        <dbReference type="ARBA" id="ARBA00023002"/>
    </source>
</evidence>
<comment type="caution">
    <text evidence="14">The sequence shown here is derived from an EMBL/GenBank/DDBJ whole genome shotgun (WGS) entry which is preliminary data.</text>
</comment>
<dbReference type="GO" id="GO:0016705">
    <property type="term" value="F:oxidoreductase activity, acting on paired donors, with incorporation or reduction of molecular oxygen"/>
    <property type="evidence" value="ECO:0007669"/>
    <property type="project" value="InterPro"/>
</dbReference>
<name>A0A9Q0FTF8_9ROSI</name>
<keyword evidence="4 13" id="KW-0812">Transmembrane</keyword>
<evidence type="ECO:0000256" key="6">
    <source>
        <dbReference type="ARBA" id="ARBA00022989"/>
    </source>
</evidence>
<comment type="similarity">
    <text evidence="2 12">Belongs to the cytochrome P450 family.</text>
</comment>
<evidence type="ECO:0000256" key="9">
    <source>
        <dbReference type="ARBA" id="ARBA00023033"/>
    </source>
</evidence>
<dbReference type="GO" id="GO:0016020">
    <property type="term" value="C:membrane"/>
    <property type="evidence" value="ECO:0007669"/>
    <property type="project" value="UniProtKB-SubCell"/>
</dbReference>
<feature type="non-terminal residue" evidence="14">
    <location>
        <position position="498"/>
    </location>
</feature>
<keyword evidence="10 13" id="KW-0472">Membrane</keyword>
<gene>
    <name evidence="14" type="ORF">Tsubulata_022423</name>
</gene>
<evidence type="ECO:0000256" key="13">
    <source>
        <dbReference type="SAM" id="Phobius"/>
    </source>
</evidence>
<feature type="binding site" description="axial binding residue" evidence="11">
    <location>
        <position position="436"/>
    </location>
    <ligand>
        <name>heme</name>
        <dbReference type="ChEBI" id="CHEBI:30413"/>
    </ligand>
    <ligandPart>
        <name>Fe</name>
        <dbReference type="ChEBI" id="CHEBI:18248"/>
    </ligandPart>
</feature>
<dbReference type="PANTHER" id="PTHR47947:SF62">
    <property type="entry name" value="CYTOCHROME P450, FAMILY 81, SUBFAMILY D, POLYPEPTIDE 5"/>
    <property type="match status" value="1"/>
</dbReference>
<dbReference type="Pfam" id="PF00067">
    <property type="entry name" value="p450"/>
    <property type="match status" value="1"/>
</dbReference>
<dbReference type="PRINTS" id="PR00385">
    <property type="entry name" value="P450"/>
</dbReference>
<dbReference type="OrthoDB" id="1055148at2759"/>
<dbReference type="Gene3D" id="1.10.630.10">
    <property type="entry name" value="Cytochrome P450"/>
    <property type="match status" value="1"/>
</dbReference>
<dbReference type="PRINTS" id="PR00463">
    <property type="entry name" value="EP450I"/>
</dbReference>
<dbReference type="PROSITE" id="PS00086">
    <property type="entry name" value="CYTOCHROME_P450"/>
    <property type="match status" value="1"/>
</dbReference>